<keyword evidence="1" id="KW-0255">Endonuclease</keyword>
<name>A0A3R6K0S2_9FIRM</name>
<gene>
    <name evidence="1" type="ORF">DW654_10340</name>
</gene>
<dbReference type="Proteomes" id="UP000283701">
    <property type="component" value="Unassembled WGS sequence"/>
</dbReference>
<comment type="caution">
    <text evidence="1">The sequence shown here is derived from an EMBL/GenBank/DDBJ whole genome shotgun (WGS) entry which is preliminary data.</text>
</comment>
<organism evidence="1 2">
    <name type="scientific">Roseburia inulinivorans</name>
    <dbReference type="NCBI Taxonomy" id="360807"/>
    <lineage>
        <taxon>Bacteria</taxon>
        <taxon>Bacillati</taxon>
        <taxon>Bacillota</taxon>
        <taxon>Clostridia</taxon>
        <taxon>Lachnospirales</taxon>
        <taxon>Lachnospiraceae</taxon>
        <taxon>Roseburia</taxon>
    </lineage>
</organism>
<dbReference type="EMBL" id="QRHP01000011">
    <property type="protein sequence ID" value="RHF83437.1"/>
    <property type="molecule type" value="Genomic_DNA"/>
</dbReference>
<keyword evidence="1" id="KW-0540">Nuclease</keyword>
<dbReference type="AlphaFoldDB" id="A0A3R6K0S2"/>
<evidence type="ECO:0000313" key="1">
    <source>
        <dbReference type="EMBL" id="RHF83437.1"/>
    </source>
</evidence>
<protein>
    <submittedName>
        <fullName evidence="1">Restriction endonuclease subunit S</fullName>
    </submittedName>
</protein>
<evidence type="ECO:0000313" key="2">
    <source>
        <dbReference type="Proteomes" id="UP000283701"/>
    </source>
</evidence>
<dbReference type="RefSeq" id="WP_118203377.1">
    <property type="nucleotide sequence ID" value="NZ_QRHP01000011.1"/>
</dbReference>
<dbReference type="GO" id="GO:0004519">
    <property type="term" value="F:endonuclease activity"/>
    <property type="evidence" value="ECO:0007669"/>
    <property type="project" value="UniProtKB-KW"/>
</dbReference>
<sequence>MSKMISVASGFQYSVNIGYDLNNDDKLKNFIPTRSALELMEEVLLSTNPASNERARVLVGAYGKGKSHIVLSILAMLMKRDLGLFKKAMPRIKENPRLYQCVQNYYESNNKILPVIITGSNTSLSQAFLLALHRTLSMNGLLNAMPETNYKAAVNVIERWENEFPDTFEKLKKEIDCPINIFIEQLQNYNIESYEKFEKIYPKLTAGSYFNPFIGFDVIDLYEEAVKGLKSQGYTGIYVIYDEFSKYLEANITDASVSDTKMLQDFAEKCNRSGELQLHLMLISHKEIANYIDKLSKQKVDGWRGVSERFKHIHLNNNFTQTYEIVESAIHKKKDLWEEFCEEYKSSFEGIIIRYQKHNIFSELRDELIERIIYGCYPLHPVSTFILPRLSERVAQNERTLFTFISAPGTSTLPAFLDKYNDDRFDLITPDVIYDYFEPLFKKEAYSGSIHENYRLTEVILERLDPSSLESKIVKTLSLIYILEQFEKLQPSKDELISIYSVRYEVAEINRAIDDLIEQEYVIYLKRSNNFLRLKQTSGVDVRKKINDLIELQKNRVTIKETLNNSNFDNYMYPSRYNNDRDMTRYFSFEFIDEDEITDDIDWNKKSEPIEADGVIYGIIPHSEEAIEQIKKVVLNTSNDCRQQIFIIPKHYKEIESIVWEFNAVSQLRDEANDDKILFEEYEVIYEDLREVISLFMRGYTRPEEYKSEYIFCGKMLNIKRKAELTELMSRICDEVFALTPVINNEAMNRNEITSIANNSRTKIIAALLRNELETNLGFTGSGQEVSIMRSTLIRTGILEESNGIPQLNLRPDVVPNIDVLLATIEGFVIETRQAGKLSLGELYNRLLLPEYHIGLRKGLIPIYIAVVLHEYKREVVVSDMAGQVPLNVDTLLQLNSKPEQFYMSYLDWNPEKDNFINILAEVFDDYVVEAEKSINSYDYVATAMRRWYMSLPKYAKDSKKTPDGGKLRKGYQEMMKLLKQNVNGNELLFEKLPKAFGLNEFHESLADNVTSAKEYYDSYLSKVKKALKNEIKNIFVMQDSASQVCRMSLSSVIKDWCESIDQSAFEQLFTDGTDRCLGLFKNISNDDDATISRLAKLSTDLRLEDWEDKTRDLFLQNVRMYKETAESHHGVQKENTAGVGVSAYQISFTDDNGEMVTKRFDHVENTGKGKLLHNQVTAALDSMGRSISTQEKRQVLMEILKTLC</sequence>
<keyword evidence="1" id="KW-0378">Hydrolase</keyword>
<reference evidence="1 2" key="1">
    <citation type="submission" date="2018-08" db="EMBL/GenBank/DDBJ databases">
        <title>A genome reference for cultivated species of the human gut microbiota.</title>
        <authorList>
            <person name="Zou Y."/>
            <person name="Xue W."/>
            <person name="Luo G."/>
        </authorList>
    </citation>
    <scope>NUCLEOTIDE SEQUENCE [LARGE SCALE GENOMIC DNA]</scope>
    <source>
        <strain evidence="1 2">AM23-23AC</strain>
    </source>
</reference>
<accession>A0A3R6K0S2</accession>
<proteinExistence type="predicted"/>